<comment type="caution">
    <text evidence="1">The sequence shown here is derived from an EMBL/GenBank/DDBJ whole genome shotgun (WGS) entry which is preliminary data.</text>
</comment>
<keyword evidence="2" id="KW-1185">Reference proteome</keyword>
<evidence type="ECO:0000313" key="2">
    <source>
        <dbReference type="Proteomes" id="UP000805193"/>
    </source>
</evidence>
<accession>A0AC60QXN3</accession>
<name>A0AC60QXN3_IXOPE</name>
<evidence type="ECO:0000313" key="1">
    <source>
        <dbReference type="EMBL" id="KAG0443541.1"/>
    </source>
</evidence>
<proteinExistence type="predicted"/>
<protein>
    <submittedName>
        <fullName evidence="1">Uncharacterized protein</fullName>
    </submittedName>
</protein>
<organism evidence="1 2">
    <name type="scientific">Ixodes persulcatus</name>
    <name type="common">Taiga tick</name>
    <dbReference type="NCBI Taxonomy" id="34615"/>
    <lineage>
        <taxon>Eukaryota</taxon>
        <taxon>Metazoa</taxon>
        <taxon>Ecdysozoa</taxon>
        <taxon>Arthropoda</taxon>
        <taxon>Chelicerata</taxon>
        <taxon>Arachnida</taxon>
        <taxon>Acari</taxon>
        <taxon>Parasitiformes</taxon>
        <taxon>Ixodida</taxon>
        <taxon>Ixodoidea</taxon>
        <taxon>Ixodidae</taxon>
        <taxon>Ixodinae</taxon>
        <taxon>Ixodes</taxon>
    </lineage>
</organism>
<dbReference type="Proteomes" id="UP000805193">
    <property type="component" value="Unassembled WGS sequence"/>
</dbReference>
<sequence length="171" mass="19480">MRPYLRKHKEKGYYENCMCELTLEGARAYRSWIRMNTDTFEELLAKVRPLIVEQDTPFRQAILPGERLPITFCYLATGAMYRNFMGTLSILLMAVLDADPKFLYAGVGRNFRMNNSNAWAAASQRAHIGRGSAGFPEPAQLRESSKFARFVIFGNEGVRLKPCLVRSFPAD</sequence>
<reference evidence="1 2" key="1">
    <citation type="journal article" date="2020" name="Cell">
        <title>Large-Scale Comparative Analyses of Tick Genomes Elucidate Their Genetic Diversity and Vector Capacities.</title>
        <authorList>
            <consortium name="Tick Genome and Microbiome Consortium (TIGMIC)"/>
            <person name="Jia N."/>
            <person name="Wang J."/>
            <person name="Shi W."/>
            <person name="Du L."/>
            <person name="Sun Y."/>
            <person name="Zhan W."/>
            <person name="Jiang J.F."/>
            <person name="Wang Q."/>
            <person name="Zhang B."/>
            <person name="Ji P."/>
            <person name="Bell-Sakyi L."/>
            <person name="Cui X.M."/>
            <person name="Yuan T.T."/>
            <person name="Jiang B.G."/>
            <person name="Yang W.F."/>
            <person name="Lam T.T."/>
            <person name="Chang Q.C."/>
            <person name="Ding S.J."/>
            <person name="Wang X.J."/>
            <person name="Zhu J.G."/>
            <person name="Ruan X.D."/>
            <person name="Zhao L."/>
            <person name="Wei J.T."/>
            <person name="Ye R.Z."/>
            <person name="Que T.C."/>
            <person name="Du C.H."/>
            <person name="Zhou Y.H."/>
            <person name="Cheng J.X."/>
            <person name="Dai P.F."/>
            <person name="Guo W.B."/>
            <person name="Han X.H."/>
            <person name="Huang E.J."/>
            <person name="Li L.F."/>
            <person name="Wei W."/>
            <person name="Gao Y.C."/>
            <person name="Liu J.Z."/>
            <person name="Shao H.Z."/>
            <person name="Wang X."/>
            <person name="Wang C.C."/>
            <person name="Yang T.C."/>
            <person name="Huo Q.B."/>
            <person name="Li W."/>
            <person name="Chen H.Y."/>
            <person name="Chen S.E."/>
            <person name="Zhou L.G."/>
            <person name="Ni X.B."/>
            <person name="Tian J.H."/>
            <person name="Sheng Y."/>
            <person name="Liu T."/>
            <person name="Pan Y.S."/>
            <person name="Xia L.Y."/>
            <person name="Li J."/>
            <person name="Zhao F."/>
            <person name="Cao W.C."/>
        </authorList>
    </citation>
    <scope>NUCLEOTIDE SEQUENCE [LARGE SCALE GENOMIC DNA]</scope>
    <source>
        <strain evidence="1">Iper-2018</strain>
    </source>
</reference>
<gene>
    <name evidence="1" type="ORF">HPB47_014801</name>
</gene>
<dbReference type="EMBL" id="JABSTQ010003260">
    <property type="protein sequence ID" value="KAG0443541.1"/>
    <property type="molecule type" value="Genomic_DNA"/>
</dbReference>